<evidence type="ECO:0000313" key="3">
    <source>
        <dbReference type="Proteomes" id="UP001206925"/>
    </source>
</evidence>
<name>A0AAD5BTU1_AMBAR</name>
<proteinExistence type="predicted"/>
<keyword evidence="1" id="KW-1133">Transmembrane helix</keyword>
<dbReference type="Proteomes" id="UP001206925">
    <property type="component" value="Unassembled WGS sequence"/>
</dbReference>
<evidence type="ECO:0000313" key="2">
    <source>
        <dbReference type="EMBL" id="KAI7729512.1"/>
    </source>
</evidence>
<comment type="caution">
    <text evidence="2">The sequence shown here is derived from an EMBL/GenBank/DDBJ whole genome shotgun (WGS) entry which is preliminary data.</text>
</comment>
<dbReference type="EMBL" id="JAMZMK010010986">
    <property type="protein sequence ID" value="KAI7729512.1"/>
    <property type="molecule type" value="Genomic_DNA"/>
</dbReference>
<keyword evidence="1" id="KW-0812">Transmembrane</keyword>
<evidence type="ECO:0000256" key="1">
    <source>
        <dbReference type="SAM" id="Phobius"/>
    </source>
</evidence>
<dbReference type="AlphaFoldDB" id="A0AAD5BTU1"/>
<feature type="transmembrane region" description="Helical" evidence="1">
    <location>
        <begin position="21"/>
        <end position="45"/>
    </location>
</feature>
<sequence>MYMKCCFNHIRSNLYNLHSSISFTLTLNPNLQLLLSIFIISIRLYNSDE</sequence>
<keyword evidence="3" id="KW-1185">Reference proteome</keyword>
<accession>A0AAD5BTU1</accession>
<gene>
    <name evidence="2" type="ORF">M8C21_028396</name>
</gene>
<organism evidence="2 3">
    <name type="scientific">Ambrosia artemisiifolia</name>
    <name type="common">Common ragweed</name>
    <dbReference type="NCBI Taxonomy" id="4212"/>
    <lineage>
        <taxon>Eukaryota</taxon>
        <taxon>Viridiplantae</taxon>
        <taxon>Streptophyta</taxon>
        <taxon>Embryophyta</taxon>
        <taxon>Tracheophyta</taxon>
        <taxon>Spermatophyta</taxon>
        <taxon>Magnoliopsida</taxon>
        <taxon>eudicotyledons</taxon>
        <taxon>Gunneridae</taxon>
        <taxon>Pentapetalae</taxon>
        <taxon>asterids</taxon>
        <taxon>campanulids</taxon>
        <taxon>Asterales</taxon>
        <taxon>Asteraceae</taxon>
        <taxon>Asteroideae</taxon>
        <taxon>Heliantheae alliance</taxon>
        <taxon>Heliantheae</taxon>
        <taxon>Ambrosia</taxon>
    </lineage>
</organism>
<keyword evidence="1" id="KW-0472">Membrane</keyword>
<protein>
    <submittedName>
        <fullName evidence="2">Uncharacterized protein</fullName>
    </submittedName>
</protein>
<reference evidence="2" key="1">
    <citation type="submission" date="2022-06" db="EMBL/GenBank/DDBJ databases">
        <title>Uncovering the hologenomic basis of an extraordinary plant invasion.</title>
        <authorList>
            <person name="Bieker V.C."/>
            <person name="Martin M.D."/>
            <person name="Gilbert T."/>
            <person name="Hodgins K."/>
            <person name="Battlay P."/>
            <person name="Petersen B."/>
            <person name="Wilson J."/>
        </authorList>
    </citation>
    <scope>NUCLEOTIDE SEQUENCE</scope>
    <source>
        <strain evidence="2">AA19_3_7</strain>
        <tissue evidence="2">Leaf</tissue>
    </source>
</reference>